<evidence type="ECO:0000256" key="1">
    <source>
        <dbReference type="ARBA" id="ARBA00005234"/>
    </source>
</evidence>
<evidence type="ECO:0000313" key="8">
    <source>
        <dbReference type="Proteomes" id="UP000324897"/>
    </source>
</evidence>
<dbReference type="InterPro" id="IPR038765">
    <property type="entry name" value="Papain-like_cys_pep_sf"/>
</dbReference>
<gene>
    <name evidence="7" type="ORF">EJB05_18588</name>
</gene>
<dbReference type="Gene3D" id="3.40.395.10">
    <property type="entry name" value="Adenoviral Proteinase, Chain A"/>
    <property type="match status" value="1"/>
</dbReference>
<dbReference type="Pfam" id="PF02902">
    <property type="entry name" value="Peptidase_C48"/>
    <property type="match status" value="1"/>
</dbReference>
<evidence type="ECO:0000313" key="7">
    <source>
        <dbReference type="EMBL" id="TVU36646.1"/>
    </source>
</evidence>
<keyword evidence="2" id="KW-0645">Protease</keyword>
<accession>A0A5J9VMF2</accession>
<feature type="compositionally biased region" description="Basic and acidic residues" evidence="5">
    <location>
        <begin position="49"/>
        <end position="61"/>
    </location>
</feature>
<proteinExistence type="inferred from homology"/>
<keyword evidence="3" id="KW-0378">Hydrolase</keyword>
<feature type="compositionally biased region" description="Basic residues" evidence="5">
    <location>
        <begin position="1"/>
        <end position="14"/>
    </location>
</feature>
<keyword evidence="4" id="KW-0788">Thiol protease</keyword>
<comment type="caution">
    <text evidence="7">The sequence shown here is derived from an EMBL/GenBank/DDBJ whole genome shotgun (WGS) entry which is preliminary data.</text>
</comment>
<dbReference type="Gramene" id="TVU36646">
    <property type="protein sequence ID" value="TVU36646"/>
    <property type="gene ID" value="EJB05_18588"/>
</dbReference>
<protein>
    <recommendedName>
        <fullName evidence="6">Ubiquitin-like protease family profile domain-containing protein</fullName>
    </recommendedName>
</protein>
<comment type="similarity">
    <text evidence="1">Belongs to the peptidase C48 family.</text>
</comment>
<dbReference type="EMBL" id="RWGY01000009">
    <property type="protein sequence ID" value="TVU36646.1"/>
    <property type="molecule type" value="Genomic_DNA"/>
</dbReference>
<reference evidence="7 8" key="1">
    <citation type="journal article" date="2019" name="Sci. Rep.">
        <title>A high-quality genome of Eragrostis curvula grass provides insights into Poaceae evolution and supports new strategies to enhance forage quality.</title>
        <authorList>
            <person name="Carballo J."/>
            <person name="Santos B.A.C.M."/>
            <person name="Zappacosta D."/>
            <person name="Garbus I."/>
            <person name="Selva J.P."/>
            <person name="Gallo C.A."/>
            <person name="Diaz A."/>
            <person name="Albertini E."/>
            <person name="Caccamo M."/>
            <person name="Echenique V."/>
        </authorList>
    </citation>
    <scope>NUCLEOTIDE SEQUENCE [LARGE SCALE GENOMIC DNA]</scope>
    <source>
        <strain evidence="8">cv. Victoria</strain>
        <tissue evidence="7">Leaf</tissue>
    </source>
</reference>
<keyword evidence="8" id="KW-1185">Reference proteome</keyword>
<dbReference type="SUPFAM" id="SSF54001">
    <property type="entry name" value="Cysteine proteinases"/>
    <property type="match status" value="1"/>
</dbReference>
<dbReference type="AlphaFoldDB" id="A0A5J9VMF2"/>
<evidence type="ECO:0000256" key="4">
    <source>
        <dbReference type="ARBA" id="ARBA00022807"/>
    </source>
</evidence>
<dbReference type="InterPro" id="IPR044613">
    <property type="entry name" value="Nep1/2-like"/>
</dbReference>
<feature type="compositionally biased region" description="Basic residues" evidence="5">
    <location>
        <begin position="403"/>
        <end position="416"/>
    </location>
</feature>
<dbReference type="OrthoDB" id="5065855at2759"/>
<dbReference type="GO" id="GO:0006508">
    <property type="term" value="P:proteolysis"/>
    <property type="evidence" value="ECO:0007669"/>
    <property type="project" value="UniProtKB-KW"/>
</dbReference>
<evidence type="ECO:0000256" key="3">
    <source>
        <dbReference type="ARBA" id="ARBA00022801"/>
    </source>
</evidence>
<feature type="region of interest" description="Disordered" evidence="5">
    <location>
        <begin position="395"/>
        <end position="434"/>
    </location>
</feature>
<dbReference type="GO" id="GO:0008234">
    <property type="term" value="F:cysteine-type peptidase activity"/>
    <property type="evidence" value="ECO:0007669"/>
    <property type="project" value="UniProtKB-KW"/>
</dbReference>
<evidence type="ECO:0000256" key="2">
    <source>
        <dbReference type="ARBA" id="ARBA00022670"/>
    </source>
</evidence>
<name>A0A5J9VMF2_9POAL</name>
<feature type="region of interest" description="Disordered" evidence="5">
    <location>
        <begin position="1"/>
        <end position="86"/>
    </location>
</feature>
<dbReference type="GO" id="GO:0000338">
    <property type="term" value="P:protein deneddylation"/>
    <property type="evidence" value="ECO:0007669"/>
    <property type="project" value="TreeGrafter"/>
</dbReference>
<dbReference type="InterPro" id="IPR003653">
    <property type="entry name" value="Peptidase_C48_C"/>
</dbReference>
<feature type="domain" description="Ubiquitin-like protease family profile" evidence="6">
    <location>
        <begin position="518"/>
        <end position="676"/>
    </location>
</feature>
<dbReference type="Proteomes" id="UP000324897">
    <property type="component" value="Unassembled WGS sequence"/>
</dbReference>
<dbReference type="PROSITE" id="PS50600">
    <property type="entry name" value="ULP_PROTEASE"/>
    <property type="match status" value="1"/>
</dbReference>
<feature type="compositionally biased region" description="Basic and acidic residues" evidence="5">
    <location>
        <begin position="451"/>
        <end position="460"/>
    </location>
</feature>
<feature type="region of interest" description="Disordered" evidence="5">
    <location>
        <begin position="451"/>
        <end position="506"/>
    </location>
</feature>
<organism evidence="7 8">
    <name type="scientific">Eragrostis curvula</name>
    <name type="common">weeping love grass</name>
    <dbReference type="NCBI Taxonomy" id="38414"/>
    <lineage>
        <taxon>Eukaryota</taxon>
        <taxon>Viridiplantae</taxon>
        <taxon>Streptophyta</taxon>
        <taxon>Embryophyta</taxon>
        <taxon>Tracheophyta</taxon>
        <taxon>Spermatophyta</taxon>
        <taxon>Magnoliopsida</taxon>
        <taxon>Liliopsida</taxon>
        <taxon>Poales</taxon>
        <taxon>Poaceae</taxon>
        <taxon>PACMAD clade</taxon>
        <taxon>Chloridoideae</taxon>
        <taxon>Eragrostideae</taxon>
        <taxon>Eragrostidinae</taxon>
        <taxon>Eragrostis</taxon>
    </lineage>
</organism>
<evidence type="ECO:0000256" key="5">
    <source>
        <dbReference type="SAM" id="MobiDB-lite"/>
    </source>
</evidence>
<feature type="compositionally biased region" description="Basic residues" evidence="5">
    <location>
        <begin position="62"/>
        <end position="71"/>
    </location>
</feature>
<dbReference type="PANTHER" id="PTHR46468">
    <property type="entry name" value="SENTRIN-SPECIFIC PROTEASE 8"/>
    <property type="match status" value="1"/>
</dbReference>
<evidence type="ECO:0000259" key="6">
    <source>
        <dbReference type="PROSITE" id="PS50600"/>
    </source>
</evidence>
<sequence length="772" mass="87697">MHDHFKRFTKKSKKKTDETAPGAQTNTQKPEKKGAAEEEAELRRKKKEAAKVSKVAEAEAKAKKKAKKKKKGGEESEADCAQGQDLDGDDHVVKWRSLSDHGLDKTDDYMYQARKVRYGLENLDLARQMAERNVRGLLQSGIEEVPHYKIPAHGGEKALHKLVMKRFARFCDICSTKIFGKPITPPRLESRSGLPEHEFTYQIVEIFGRTRRGQQSSVYLLFIENNIFKEPVGDGSLQKILDVLSEYTLDNYETESVERGITLQLAALLLSEIMRLGALQITVKQLLKTGTRRCLPEFRTLVTEWGVMGRCGMQHECGNKKILGTVERSIPKSVIPDLRNPKNKEEFSNWKLFGRQRRSNNKKIRKGKALGLGLLVTLYDPQYTLEYMVHEGLKKPDKEQKASKKKIRKNRNKSSRSKQVCKPQRLGKASNSKLTCEAEEINTAENDLRAAEGTGKHESHEEDDSNQVVDPDGCNPEVHEDEENNSSPNKAAQEETGPEKSHNRGGSSIALETLLDGAPLTTYDLDSISGENSWLTDNAIGFLMAAISTYLYNEEVQLVHPAMSLYLMNNPGLLAAQNFSARSLVLLPINTDQFDPERGGYHWSLLVIDNRNRGAPRFIHHDSMRENTNFDVAVQVTRVMQQHIPDFVNATLFEADTPIQKGSDCGIWVYAVSEFICEWYTQTDGDDSEWVDSLMERYNYDEYMGPALREKGLATGLNIEMMREWRASYQHSFSLYHHDCTREEVANWRITASLFRFSFILQLHPSVMLIAM</sequence>
<dbReference type="PANTHER" id="PTHR46468:SF1">
    <property type="entry name" value="SENTRIN-SPECIFIC PROTEASE 8"/>
    <property type="match status" value="1"/>
</dbReference>
<dbReference type="GO" id="GO:0019784">
    <property type="term" value="F:deNEDDylase activity"/>
    <property type="evidence" value="ECO:0007669"/>
    <property type="project" value="InterPro"/>
</dbReference>